<protein>
    <submittedName>
        <fullName evidence="1">Uncharacterized protein</fullName>
    </submittedName>
</protein>
<proteinExistence type="predicted"/>
<sequence>MVSQIELYINTNWTGHYANAYVAEAIAWSENGNHATISTTGSTAEEADAKLEAALRELNLLSSTQP</sequence>
<dbReference type="EMBL" id="CADCVD010000060">
    <property type="protein sequence ID" value="CAA9441512.1"/>
    <property type="molecule type" value="Genomic_DNA"/>
</dbReference>
<name>A0A6J4QE43_9ACTN</name>
<organism evidence="1">
    <name type="scientific">uncultured Rubrobacteraceae bacterium</name>
    <dbReference type="NCBI Taxonomy" id="349277"/>
    <lineage>
        <taxon>Bacteria</taxon>
        <taxon>Bacillati</taxon>
        <taxon>Actinomycetota</taxon>
        <taxon>Rubrobacteria</taxon>
        <taxon>Rubrobacterales</taxon>
        <taxon>Rubrobacteraceae</taxon>
        <taxon>environmental samples</taxon>
    </lineage>
</organism>
<dbReference type="AlphaFoldDB" id="A0A6J4QE43"/>
<accession>A0A6J4QE43</accession>
<evidence type="ECO:0000313" key="1">
    <source>
        <dbReference type="EMBL" id="CAA9441512.1"/>
    </source>
</evidence>
<reference evidence="1" key="1">
    <citation type="submission" date="2020-02" db="EMBL/GenBank/DDBJ databases">
        <authorList>
            <person name="Meier V. D."/>
        </authorList>
    </citation>
    <scope>NUCLEOTIDE SEQUENCE</scope>
    <source>
        <strain evidence="1">AVDCRST_MAG37</strain>
    </source>
</reference>
<gene>
    <name evidence="1" type="ORF">AVDCRST_MAG37-1423</name>
</gene>